<evidence type="ECO:0000313" key="9">
    <source>
        <dbReference type="Proteomes" id="UP000308430"/>
    </source>
</evidence>
<feature type="region of interest" description="Disordered" evidence="6">
    <location>
        <begin position="385"/>
        <end position="406"/>
    </location>
</feature>
<accession>A0A4S4AWU1</accession>
<dbReference type="EC" id="5.4.4.2" evidence="3"/>
<dbReference type="InterPro" id="IPR005801">
    <property type="entry name" value="ADC_synthase"/>
</dbReference>
<evidence type="ECO:0000256" key="2">
    <source>
        <dbReference type="ARBA" id="ARBA00005297"/>
    </source>
</evidence>
<feature type="domain" description="Chorismate-utilising enzyme C-terminal" evidence="7">
    <location>
        <begin position="110"/>
        <end position="370"/>
    </location>
</feature>
<protein>
    <recommendedName>
        <fullName evidence="3">isochorismate synthase</fullName>
        <ecNumber evidence="3">5.4.4.2</ecNumber>
    </recommendedName>
    <alternativeName>
        <fullName evidence="5">Isochorismate mutase</fullName>
    </alternativeName>
</protein>
<evidence type="ECO:0000256" key="6">
    <source>
        <dbReference type="SAM" id="MobiDB-lite"/>
    </source>
</evidence>
<evidence type="ECO:0000256" key="5">
    <source>
        <dbReference type="ARBA" id="ARBA00041564"/>
    </source>
</evidence>
<evidence type="ECO:0000256" key="3">
    <source>
        <dbReference type="ARBA" id="ARBA00012824"/>
    </source>
</evidence>
<dbReference type="Proteomes" id="UP000308430">
    <property type="component" value="Unassembled WGS sequence"/>
</dbReference>
<dbReference type="EMBL" id="SSOC01000004">
    <property type="protein sequence ID" value="THF64522.1"/>
    <property type="molecule type" value="Genomic_DNA"/>
</dbReference>
<evidence type="ECO:0000313" key="8">
    <source>
        <dbReference type="EMBL" id="THF64522.1"/>
    </source>
</evidence>
<gene>
    <name evidence="8" type="ORF">E6C76_10670</name>
</gene>
<organism evidence="8 9">
    <name type="scientific">Pseudothauera nasutitermitis</name>
    <dbReference type="NCBI Taxonomy" id="2565930"/>
    <lineage>
        <taxon>Bacteria</taxon>
        <taxon>Pseudomonadati</taxon>
        <taxon>Pseudomonadota</taxon>
        <taxon>Betaproteobacteria</taxon>
        <taxon>Rhodocyclales</taxon>
        <taxon>Zoogloeaceae</taxon>
        <taxon>Pseudothauera</taxon>
    </lineage>
</organism>
<proteinExistence type="inferred from homology"/>
<dbReference type="OrthoDB" id="9806579at2"/>
<evidence type="ECO:0000256" key="4">
    <source>
        <dbReference type="ARBA" id="ARBA00023235"/>
    </source>
</evidence>
<dbReference type="PANTHER" id="PTHR42839:SF2">
    <property type="entry name" value="ISOCHORISMATE SYNTHASE ENTC"/>
    <property type="match status" value="1"/>
</dbReference>
<dbReference type="NCBIfam" id="TIGR00543">
    <property type="entry name" value="isochor_syn"/>
    <property type="match status" value="1"/>
</dbReference>
<dbReference type="Gene3D" id="3.60.120.10">
    <property type="entry name" value="Anthranilate synthase"/>
    <property type="match status" value="1"/>
</dbReference>
<dbReference type="PANTHER" id="PTHR42839">
    <property type="entry name" value="ISOCHORISMATE SYNTHASE ENTC"/>
    <property type="match status" value="1"/>
</dbReference>
<evidence type="ECO:0000256" key="1">
    <source>
        <dbReference type="ARBA" id="ARBA00000799"/>
    </source>
</evidence>
<reference evidence="8 9" key="1">
    <citation type="submission" date="2019-04" db="EMBL/GenBank/DDBJ databases">
        <title>Azoarcus nasutitermitis sp. nov. isolated from termite nest.</title>
        <authorList>
            <person name="Lin S.-Y."/>
            <person name="Hameed A."/>
            <person name="Hsu Y.-H."/>
            <person name="Young C.-C."/>
        </authorList>
    </citation>
    <scope>NUCLEOTIDE SEQUENCE [LARGE SCALE GENOMIC DNA]</scope>
    <source>
        <strain evidence="8 9">CC-YHH838</strain>
    </source>
</reference>
<comment type="similarity">
    <text evidence="2">Belongs to the isochorismate synthase family.</text>
</comment>
<dbReference type="InterPro" id="IPR004561">
    <property type="entry name" value="IsoChor_synthase"/>
</dbReference>
<keyword evidence="9" id="KW-1185">Reference proteome</keyword>
<dbReference type="InterPro" id="IPR015890">
    <property type="entry name" value="Chorismate_C"/>
</dbReference>
<dbReference type="GO" id="GO:0008909">
    <property type="term" value="F:isochorismate synthase activity"/>
    <property type="evidence" value="ECO:0007669"/>
    <property type="project" value="UniProtKB-EC"/>
</dbReference>
<dbReference type="Pfam" id="PF00425">
    <property type="entry name" value="Chorismate_bind"/>
    <property type="match status" value="1"/>
</dbReference>
<dbReference type="AlphaFoldDB" id="A0A4S4AWU1"/>
<keyword evidence="4 8" id="KW-0413">Isomerase</keyword>
<dbReference type="GO" id="GO:0009697">
    <property type="term" value="P:salicylic acid biosynthetic process"/>
    <property type="evidence" value="ECO:0007669"/>
    <property type="project" value="TreeGrafter"/>
</dbReference>
<dbReference type="SUPFAM" id="SSF56322">
    <property type="entry name" value="ADC synthase"/>
    <property type="match status" value="1"/>
</dbReference>
<name>A0A4S4AWU1_9RHOO</name>
<comment type="caution">
    <text evidence="8">The sequence shown here is derived from an EMBL/GenBank/DDBJ whole genome shotgun (WGS) entry which is preliminary data.</text>
</comment>
<comment type="catalytic activity">
    <reaction evidence="1">
        <text>chorismate = isochorismate</text>
        <dbReference type="Rhea" id="RHEA:18985"/>
        <dbReference type="ChEBI" id="CHEBI:29748"/>
        <dbReference type="ChEBI" id="CHEBI:29780"/>
        <dbReference type="EC" id="5.4.4.2"/>
    </reaction>
</comment>
<evidence type="ECO:0000259" key="7">
    <source>
        <dbReference type="Pfam" id="PF00425"/>
    </source>
</evidence>
<sequence>MRGWVMGEFPLSGDDGHPALFLLQVPQRPLEATGCLARLPAGPAATLAERVKAFFAESRPGPAVLVGALPFDPHADDALYQPARLAAPLPASAGAPPALAGGIVAEPSADAYADMVARGLACLGAGEDAPRKLVLARSLAMRATRAVDPRVLAARLGRDPGVVAYVAPLPVGDGEAPAWLVGASPELLVSRRGLVIESHPLAGSARRCADAGEDQRTARSLLDSAKDLDEHRYVVEAIADALAPLCSTLDVPARPSLHATATMWHLGTRITGTLKHPAPSAAALAALLHPTPAVCGTPRAAALAAIQALEPVERGFYAGAVGWTDAAGDGDWYVAIRCARVQGANLRLFAGAGIVAGSRPADEVAETAGKFLAMLNALGIRDEGVSDTQGEGHVAAQRPSLQGLSL</sequence>